<organism evidence="3 4">
    <name type="scientific">Candidatus Dormiibacter inghamiae</name>
    <dbReference type="NCBI Taxonomy" id="3127013"/>
    <lineage>
        <taxon>Bacteria</taxon>
        <taxon>Bacillati</taxon>
        <taxon>Candidatus Dormiibacterota</taxon>
        <taxon>Candidatus Dormibacteria</taxon>
        <taxon>Candidatus Dormibacterales</taxon>
        <taxon>Candidatus Dormibacteraceae</taxon>
        <taxon>Candidatus Dormiibacter</taxon>
    </lineage>
</organism>
<dbReference type="CDD" id="cd07067">
    <property type="entry name" value="HP_PGM_like"/>
    <property type="match status" value="1"/>
</dbReference>
<accession>A0A934KD50</accession>
<dbReference type="AlphaFoldDB" id="A0A934KD50"/>
<dbReference type="GO" id="GO:0101006">
    <property type="term" value="F:protein histidine phosphatase activity"/>
    <property type="evidence" value="ECO:0007669"/>
    <property type="project" value="TreeGrafter"/>
</dbReference>
<evidence type="ECO:0000256" key="1">
    <source>
        <dbReference type="PIRSR" id="PIRSR613078-1"/>
    </source>
</evidence>
<sequence>MQRDIYLARHGATEWSESGQHTSFTDLPLLSLGETEARRLGAALREHDFAAVYASDRQRALQTAELAGFGTVTVSPLLREFDYGRYEGLTTPQIREQAAGWELFRDGCPEGETPAEVRARARLALRLLEGASGDVLAFSHGHFARALAVAWADLQIEAAARFGLDSAAYCVLRLDPHGRTIHRWNVHSG</sequence>
<dbReference type="EMBL" id="JAEKNQ010000021">
    <property type="protein sequence ID" value="MBJ7602605.1"/>
    <property type="molecule type" value="Genomic_DNA"/>
</dbReference>
<feature type="active site" description="Proton donor/acceptor" evidence="1">
    <location>
        <position position="80"/>
    </location>
</feature>
<comment type="caution">
    <text evidence="3">The sequence shown here is derived from an EMBL/GenBank/DDBJ whole genome shotgun (WGS) entry which is preliminary data.</text>
</comment>
<proteinExistence type="predicted"/>
<evidence type="ECO:0000313" key="3">
    <source>
        <dbReference type="EMBL" id="MBJ7602605.1"/>
    </source>
</evidence>
<dbReference type="Gene3D" id="3.40.50.1240">
    <property type="entry name" value="Phosphoglycerate mutase-like"/>
    <property type="match status" value="1"/>
</dbReference>
<gene>
    <name evidence="3" type="ORF">JF888_05360</name>
</gene>
<evidence type="ECO:0000256" key="2">
    <source>
        <dbReference type="PIRSR" id="PIRSR613078-2"/>
    </source>
</evidence>
<reference evidence="3 4" key="1">
    <citation type="submission" date="2020-10" db="EMBL/GenBank/DDBJ databases">
        <title>Ca. Dormibacterota MAGs.</title>
        <authorList>
            <person name="Montgomery K."/>
        </authorList>
    </citation>
    <scope>NUCLEOTIDE SEQUENCE [LARGE SCALE GENOMIC DNA]</scope>
    <source>
        <strain evidence="3">SC8811_S16_3</strain>
    </source>
</reference>
<dbReference type="InterPro" id="IPR013078">
    <property type="entry name" value="His_Pase_superF_clade-1"/>
</dbReference>
<name>A0A934KD50_9BACT</name>
<dbReference type="PANTHER" id="PTHR48100:SF15">
    <property type="entry name" value="SEDOHEPTULOSE 1,7-BISPHOSPHATASE"/>
    <property type="match status" value="1"/>
</dbReference>
<evidence type="ECO:0000313" key="4">
    <source>
        <dbReference type="Proteomes" id="UP000620075"/>
    </source>
</evidence>
<feature type="binding site" evidence="2">
    <location>
        <begin position="80"/>
        <end position="83"/>
    </location>
    <ligand>
        <name>substrate</name>
    </ligand>
</feature>
<dbReference type="RefSeq" id="WP_338177240.1">
    <property type="nucleotide sequence ID" value="NZ_JAEKNQ010000021.1"/>
</dbReference>
<dbReference type="SMART" id="SM00855">
    <property type="entry name" value="PGAM"/>
    <property type="match status" value="1"/>
</dbReference>
<dbReference type="GO" id="GO:0070297">
    <property type="term" value="P:regulation of phosphorelay signal transduction system"/>
    <property type="evidence" value="ECO:0007669"/>
    <property type="project" value="TreeGrafter"/>
</dbReference>
<dbReference type="Proteomes" id="UP000620075">
    <property type="component" value="Unassembled WGS sequence"/>
</dbReference>
<dbReference type="PANTHER" id="PTHR48100">
    <property type="entry name" value="BROAD-SPECIFICITY PHOSPHATASE YOR283W-RELATED"/>
    <property type="match status" value="1"/>
</dbReference>
<dbReference type="Pfam" id="PF00300">
    <property type="entry name" value="His_Phos_1"/>
    <property type="match status" value="1"/>
</dbReference>
<feature type="active site" description="Tele-phosphohistidine intermediate" evidence="1">
    <location>
        <position position="10"/>
    </location>
</feature>
<protein>
    <submittedName>
        <fullName evidence="3">Histidine phosphatase family protein</fullName>
    </submittedName>
</protein>
<dbReference type="InterPro" id="IPR029033">
    <property type="entry name" value="His_PPase_superfam"/>
</dbReference>
<dbReference type="InterPro" id="IPR050275">
    <property type="entry name" value="PGM_Phosphatase"/>
</dbReference>
<dbReference type="SUPFAM" id="SSF53254">
    <property type="entry name" value="Phosphoglycerate mutase-like"/>
    <property type="match status" value="1"/>
</dbReference>
<feature type="binding site" evidence="2">
    <location>
        <position position="59"/>
    </location>
    <ligand>
        <name>substrate</name>
    </ligand>
</feature>